<dbReference type="EMBL" id="ML208452">
    <property type="protein sequence ID" value="TFK64986.1"/>
    <property type="molecule type" value="Genomic_DNA"/>
</dbReference>
<protein>
    <submittedName>
        <fullName evidence="1">S-adenosyl-L-methionine-dependent methyltransferase</fullName>
    </submittedName>
</protein>
<accession>A0ACD3AH27</accession>
<keyword evidence="2" id="KW-1185">Reference proteome</keyword>
<reference evidence="1 2" key="1">
    <citation type="journal article" date="2019" name="Nat. Ecol. Evol.">
        <title>Megaphylogeny resolves global patterns of mushroom evolution.</title>
        <authorList>
            <person name="Varga T."/>
            <person name="Krizsan K."/>
            <person name="Foldi C."/>
            <person name="Dima B."/>
            <person name="Sanchez-Garcia M."/>
            <person name="Sanchez-Ramirez S."/>
            <person name="Szollosi G.J."/>
            <person name="Szarkandi J.G."/>
            <person name="Papp V."/>
            <person name="Albert L."/>
            <person name="Andreopoulos W."/>
            <person name="Angelini C."/>
            <person name="Antonin V."/>
            <person name="Barry K.W."/>
            <person name="Bougher N.L."/>
            <person name="Buchanan P."/>
            <person name="Buyck B."/>
            <person name="Bense V."/>
            <person name="Catcheside P."/>
            <person name="Chovatia M."/>
            <person name="Cooper J."/>
            <person name="Damon W."/>
            <person name="Desjardin D."/>
            <person name="Finy P."/>
            <person name="Geml J."/>
            <person name="Haridas S."/>
            <person name="Hughes K."/>
            <person name="Justo A."/>
            <person name="Karasinski D."/>
            <person name="Kautmanova I."/>
            <person name="Kiss B."/>
            <person name="Kocsube S."/>
            <person name="Kotiranta H."/>
            <person name="LaButti K.M."/>
            <person name="Lechner B.E."/>
            <person name="Liimatainen K."/>
            <person name="Lipzen A."/>
            <person name="Lukacs Z."/>
            <person name="Mihaltcheva S."/>
            <person name="Morgado L.N."/>
            <person name="Niskanen T."/>
            <person name="Noordeloos M.E."/>
            <person name="Ohm R.A."/>
            <person name="Ortiz-Santana B."/>
            <person name="Ovrebo C."/>
            <person name="Racz N."/>
            <person name="Riley R."/>
            <person name="Savchenko A."/>
            <person name="Shiryaev A."/>
            <person name="Soop K."/>
            <person name="Spirin V."/>
            <person name="Szebenyi C."/>
            <person name="Tomsovsky M."/>
            <person name="Tulloss R.E."/>
            <person name="Uehling J."/>
            <person name="Grigoriev I.V."/>
            <person name="Vagvolgyi C."/>
            <person name="Papp T."/>
            <person name="Martin F.M."/>
            <person name="Miettinen O."/>
            <person name="Hibbett D.S."/>
            <person name="Nagy L.G."/>
        </authorList>
    </citation>
    <scope>NUCLEOTIDE SEQUENCE [LARGE SCALE GENOMIC DNA]</scope>
    <source>
        <strain evidence="1 2">NL-1719</strain>
    </source>
</reference>
<evidence type="ECO:0000313" key="2">
    <source>
        <dbReference type="Proteomes" id="UP000308600"/>
    </source>
</evidence>
<keyword evidence="1" id="KW-0489">Methyltransferase</keyword>
<proteinExistence type="predicted"/>
<organism evidence="1 2">
    <name type="scientific">Pluteus cervinus</name>
    <dbReference type="NCBI Taxonomy" id="181527"/>
    <lineage>
        <taxon>Eukaryota</taxon>
        <taxon>Fungi</taxon>
        <taxon>Dikarya</taxon>
        <taxon>Basidiomycota</taxon>
        <taxon>Agaricomycotina</taxon>
        <taxon>Agaricomycetes</taxon>
        <taxon>Agaricomycetidae</taxon>
        <taxon>Agaricales</taxon>
        <taxon>Pluteineae</taxon>
        <taxon>Pluteaceae</taxon>
        <taxon>Pluteus</taxon>
    </lineage>
</organism>
<keyword evidence="1" id="KW-0808">Transferase</keyword>
<evidence type="ECO:0000313" key="1">
    <source>
        <dbReference type="EMBL" id="TFK64986.1"/>
    </source>
</evidence>
<sequence length="269" mass="30668">MTVTIHPQLVPAKVSGKEALYAIASDGDRLEVERSRLNLLHKTIANTFDNKLIFAPVALTQGDRVLDCGTGTGIWPNEVARIVPPGVHVEGADISPRFSPLPGQISAFTFHALSTLDLPFEWENRFQLVNQRLMLGSFSRPQWETVIQNIYRVVKPGGWVQLVEIQQEYDFSATHPKYQRGLNLVDEKARVLIRHRIRSRRYVTTRRVQQHHTNSKSRAYRGMREATVQMGCVESGEEFDRLLTEGFDEVNEIPGLEHDMEIIRAQKLD</sequence>
<name>A0ACD3AH27_9AGAR</name>
<dbReference type="Proteomes" id="UP000308600">
    <property type="component" value="Unassembled WGS sequence"/>
</dbReference>
<gene>
    <name evidence="1" type="ORF">BDN72DRAFT_901072</name>
</gene>